<accession>A0A8B5XQ77</accession>
<name>A0A8B5XQ77_9BACI</name>
<evidence type="ECO:0000313" key="4">
    <source>
        <dbReference type="Proteomes" id="UP000317770"/>
    </source>
</evidence>
<keyword evidence="1" id="KW-0472">Membrane</keyword>
<keyword evidence="1" id="KW-1133">Transmembrane helix</keyword>
<dbReference type="InterPro" id="IPR011050">
    <property type="entry name" value="Pectin_lyase_fold/virulence"/>
</dbReference>
<dbReference type="SMART" id="SM00710">
    <property type="entry name" value="PbH1"/>
    <property type="match status" value="7"/>
</dbReference>
<evidence type="ECO:0000313" key="3">
    <source>
        <dbReference type="EMBL" id="TVX76892.1"/>
    </source>
</evidence>
<dbReference type="Pfam" id="PF13229">
    <property type="entry name" value="Beta_helix"/>
    <property type="match status" value="1"/>
</dbReference>
<feature type="transmembrane region" description="Helical" evidence="1">
    <location>
        <begin position="12"/>
        <end position="30"/>
    </location>
</feature>
<evidence type="ECO:0000256" key="1">
    <source>
        <dbReference type="SAM" id="Phobius"/>
    </source>
</evidence>
<organism evidence="3 4">
    <name type="scientific">Peribacillus simplex</name>
    <dbReference type="NCBI Taxonomy" id="1478"/>
    <lineage>
        <taxon>Bacteria</taxon>
        <taxon>Bacillati</taxon>
        <taxon>Bacillota</taxon>
        <taxon>Bacilli</taxon>
        <taxon>Bacillales</taxon>
        <taxon>Bacillaceae</taxon>
        <taxon>Peribacillus</taxon>
    </lineage>
</organism>
<evidence type="ECO:0000259" key="2">
    <source>
        <dbReference type="Pfam" id="PF13229"/>
    </source>
</evidence>
<dbReference type="InterPro" id="IPR012334">
    <property type="entry name" value="Pectin_lyas_fold"/>
</dbReference>
<comment type="caution">
    <text evidence="3">The sequence shown here is derived from an EMBL/GenBank/DDBJ whole genome shotgun (WGS) entry which is preliminary data.</text>
</comment>
<keyword evidence="1" id="KW-0812">Transmembrane</keyword>
<sequence length="582" mass="64093">MNKRHGSFQMKQLYEITGIFTVFIVAFFSFQSTAVGANEVCGPTTGTAIQLLDNKGKLKQTLSLDANYSATTIRTILNNAITRVSAYPQDQSNGKRGTVRLSKGQFTASAFIAMKEGVILEGTVENERPVTKMCTHPSSDSVTIKIMVGHTGVKNLILDGKRRTEDPQTGEPRNYYEARNRGIEVTAIDQSKSTSDLVSVYSTVNDLQRLQNILIEDVQITGYEGYGIYLEHVNGVTIKGSDSRKRNKMIIKDIGYAGIGGYSASNVTVRHATVRDLGPGATVGNTKQSYGIAFSHRKDNAGDAMIQSKFPRSDTIAVDGNVVANNPGWEGIDTHSGHNVSFTNNVILNTRFPIIVGGMDYRGGDISAYPPGNITIVGNRINGESFNDYAYYDIDKNATVSERGITVNGTQFHDLNETEMGFLQTVVIRGNYVNNVRANVEEWGGISIHVTKNALIESNIIENSFNNGIAILSSNKFTKLQGNIINQIHKSGGKFIPAGIGIRGSHNNGNPTNDYAITSLNMKNNVIERENIFTEVEHEIHVQDKTVYNRLDDWIVISAFLDWNKPNVKKKIMQDGETHLMY</sequence>
<dbReference type="Proteomes" id="UP000317770">
    <property type="component" value="Unassembled WGS sequence"/>
</dbReference>
<gene>
    <name evidence="3" type="ORF">FQP34_23600</name>
</gene>
<dbReference type="AlphaFoldDB" id="A0A8B5XQ77"/>
<proteinExistence type="predicted"/>
<dbReference type="Gene3D" id="2.160.20.10">
    <property type="entry name" value="Single-stranded right-handed beta-helix, Pectin lyase-like"/>
    <property type="match status" value="1"/>
</dbReference>
<dbReference type="InterPro" id="IPR039448">
    <property type="entry name" value="Beta_helix"/>
</dbReference>
<reference evidence="3 4" key="1">
    <citation type="submission" date="2019-07" db="EMBL/GenBank/DDBJ databases">
        <title>Genome assembly of Bacillus simplex strain GGC-P6A.</title>
        <authorList>
            <person name="Jennings M.E."/>
            <person name="Barton H.A."/>
        </authorList>
    </citation>
    <scope>NUCLEOTIDE SEQUENCE [LARGE SCALE GENOMIC DNA]</scope>
    <source>
        <strain evidence="3 4">GGC-P6A</strain>
    </source>
</reference>
<dbReference type="InterPro" id="IPR006626">
    <property type="entry name" value="PbH1"/>
</dbReference>
<dbReference type="SUPFAM" id="SSF51126">
    <property type="entry name" value="Pectin lyase-like"/>
    <property type="match status" value="1"/>
</dbReference>
<dbReference type="EMBL" id="VNKI01000013">
    <property type="protein sequence ID" value="TVX76892.1"/>
    <property type="molecule type" value="Genomic_DNA"/>
</dbReference>
<feature type="domain" description="Right handed beta helix" evidence="2">
    <location>
        <begin position="212"/>
        <end position="361"/>
    </location>
</feature>
<protein>
    <recommendedName>
        <fullName evidence="2">Right handed beta helix domain-containing protein</fullName>
    </recommendedName>
</protein>